<protein>
    <submittedName>
        <fullName evidence="2">Uncharacterized protein</fullName>
    </submittedName>
</protein>
<feature type="transmembrane region" description="Helical" evidence="1">
    <location>
        <begin position="20"/>
        <end position="39"/>
    </location>
</feature>
<keyword evidence="1" id="KW-1133">Transmembrane helix</keyword>
<reference evidence="2 3" key="1">
    <citation type="journal article" date="2022" name="Nat. Ecol. Evol.">
        <title>A masculinizing supergene underlies an exaggerated male reproductive morph in a spider.</title>
        <authorList>
            <person name="Hendrickx F."/>
            <person name="De Corte Z."/>
            <person name="Sonet G."/>
            <person name="Van Belleghem S.M."/>
            <person name="Kostlbacher S."/>
            <person name="Vangestel C."/>
        </authorList>
    </citation>
    <scope>NUCLEOTIDE SEQUENCE [LARGE SCALE GENOMIC DNA]</scope>
    <source>
        <strain evidence="2">W744_W776</strain>
    </source>
</reference>
<organism evidence="2 3">
    <name type="scientific">Oedothorax gibbosus</name>
    <dbReference type="NCBI Taxonomy" id="931172"/>
    <lineage>
        <taxon>Eukaryota</taxon>
        <taxon>Metazoa</taxon>
        <taxon>Ecdysozoa</taxon>
        <taxon>Arthropoda</taxon>
        <taxon>Chelicerata</taxon>
        <taxon>Arachnida</taxon>
        <taxon>Araneae</taxon>
        <taxon>Araneomorphae</taxon>
        <taxon>Entelegynae</taxon>
        <taxon>Araneoidea</taxon>
        <taxon>Linyphiidae</taxon>
        <taxon>Erigoninae</taxon>
        <taxon>Oedothorax</taxon>
    </lineage>
</organism>
<dbReference type="EMBL" id="JAFNEN010000222">
    <property type="protein sequence ID" value="KAG8189072.1"/>
    <property type="molecule type" value="Genomic_DNA"/>
</dbReference>
<keyword evidence="3" id="KW-1185">Reference proteome</keyword>
<keyword evidence="1" id="KW-0472">Membrane</keyword>
<accession>A0AAV6UXF3</accession>
<evidence type="ECO:0000256" key="1">
    <source>
        <dbReference type="SAM" id="Phobius"/>
    </source>
</evidence>
<feature type="transmembrane region" description="Helical" evidence="1">
    <location>
        <begin position="59"/>
        <end position="77"/>
    </location>
</feature>
<gene>
    <name evidence="2" type="ORF">JTE90_025502</name>
</gene>
<feature type="transmembrane region" description="Helical" evidence="1">
    <location>
        <begin position="239"/>
        <end position="258"/>
    </location>
</feature>
<evidence type="ECO:0000313" key="2">
    <source>
        <dbReference type="EMBL" id="KAG8189072.1"/>
    </source>
</evidence>
<sequence>MKFIAKFMSKADARKDKWIYPWVVFSTLIHIPIFAIMIIEMENADTQTLLFDQIFNPTILSIVGVLFSFFIVIMTLLPMNTYAIFYVIVCHNMTSVIKGFLKRLMKNPRNHDLVYEYTSIKKAVYSLDEELSFMVFCNIIFSSSMMYYSISMFLKPSLFQTFFVRVWITLLFLNTMVCFVAMTASATFVGEASAQVGIQSQMLRESVQTSNFTQQRYFTSVQEEVHMTAWKIVPLTRSFIFGTIGTLFTYVVLIDGLIK</sequence>
<name>A0AAV6UXF3_9ARAC</name>
<dbReference type="Proteomes" id="UP000827092">
    <property type="component" value="Unassembled WGS sequence"/>
</dbReference>
<feature type="transmembrane region" description="Helical" evidence="1">
    <location>
        <begin position="84"/>
        <end position="101"/>
    </location>
</feature>
<feature type="transmembrane region" description="Helical" evidence="1">
    <location>
        <begin position="162"/>
        <end position="182"/>
    </location>
</feature>
<keyword evidence="1" id="KW-0812">Transmembrane</keyword>
<evidence type="ECO:0000313" key="3">
    <source>
        <dbReference type="Proteomes" id="UP000827092"/>
    </source>
</evidence>
<proteinExistence type="predicted"/>
<dbReference type="AlphaFoldDB" id="A0AAV6UXF3"/>
<comment type="caution">
    <text evidence="2">The sequence shown here is derived from an EMBL/GenBank/DDBJ whole genome shotgun (WGS) entry which is preliminary data.</text>
</comment>
<feature type="transmembrane region" description="Helical" evidence="1">
    <location>
        <begin position="131"/>
        <end position="150"/>
    </location>
</feature>